<feature type="domain" description="HD-GYP" evidence="2">
    <location>
        <begin position="228"/>
        <end position="412"/>
    </location>
</feature>
<dbReference type="PANTHER" id="PTHR43155">
    <property type="entry name" value="CYCLIC DI-GMP PHOSPHODIESTERASE PA4108-RELATED"/>
    <property type="match status" value="1"/>
</dbReference>
<dbReference type="NCBIfam" id="TIGR00277">
    <property type="entry name" value="HDIG"/>
    <property type="match status" value="1"/>
</dbReference>
<proteinExistence type="predicted"/>
<dbReference type="InterPro" id="IPR006675">
    <property type="entry name" value="HDIG_dom"/>
</dbReference>
<dbReference type="InterPro" id="IPR006674">
    <property type="entry name" value="HD_domain"/>
</dbReference>
<reference evidence="3" key="1">
    <citation type="journal article" date="2021" name="bioRxiv">
        <title>Unraveling nitrogen, sulfur and carbon metabolic pathways and microbial community transcriptional responses to substrate deprivation and toxicity stresses in a bioreactor mimicking anoxic brackish coastal sediment conditions.</title>
        <authorList>
            <person name="Martins P.D."/>
            <person name="Echeveste M.J."/>
            <person name="Arshad A."/>
            <person name="Kurth J."/>
            <person name="Ouboter H."/>
            <person name="Jetten M.S.M."/>
            <person name="Welte C.U."/>
        </authorList>
    </citation>
    <scope>NUCLEOTIDE SEQUENCE</scope>
    <source>
        <strain evidence="3">MAG_39</strain>
    </source>
</reference>
<name>A0A953M363_9BACT</name>
<evidence type="ECO:0000259" key="2">
    <source>
        <dbReference type="PROSITE" id="PS51832"/>
    </source>
</evidence>
<dbReference type="Gene3D" id="1.10.3210.10">
    <property type="entry name" value="Hypothetical protein af1432"/>
    <property type="match status" value="1"/>
</dbReference>
<sequence length="412" mass="45433">MTTQFREIDDAGISIEVNQLVVGAGIPFDVYMKDRGILTPLFPKGMVVSPDAKNGLLQKGISEVYARAEDSSAVAEYLARAKARKEKTSGDPSGLFRDYSFAKEQHHQIDRALLSPGREIPFSLLALDRFTLTSLVEAGEKSPALVTAEMLAAPGDLVIRKSDIPLYYEYINSLLNQDQAAEAAGGSVKVIAVKENSKIIVRDLLEDPRSGERIKQSGEMVRGMIDCVLDNRDALYDLLSLRGYDYYTYTHSVNVATLSIGIGAAIGMEKEKLEKLGIGALLHDIGKSAVSPEVLNKQGKLDQSEFLIIKSHVMEGKKILQEHHRIPEESFHAVLQHHEKLSGKGYPLQLAGNNITLFGRISAIADCYDALTTKRPYKTAFTPFYALSLIAKETGDYDPDLLREFVKMLGKL</sequence>
<dbReference type="CDD" id="cd00077">
    <property type="entry name" value="HDc"/>
    <property type="match status" value="1"/>
</dbReference>
<organism evidence="3 4">
    <name type="scientific">Candidatus Nitrobium versatile</name>
    <dbReference type="NCBI Taxonomy" id="2884831"/>
    <lineage>
        <taxon>Bacteria</taxon>
        <taxon>Pseudomonadati</taxon>
        <taxon>Nitrospirota</taxon>
        <taxon>Nitrospiria</taxon>
        <taxon>Nitrospirales</taxon>
        <taxon>Nitrospiraceae</taxon>
        <taxon>Candidatus Nitrobium</taxon>
    </lineage>
</organism>
<evidence type="ECO:0000313" key="3">
    <source>
        <dbReference type="EMBL" id="MBZ0158122.1"/>
    </source>
</evidence>
<dbReference type="AlphaFoldDB" id="A0A953M363"/>
<accession>A0A953M363</accession>
<dbReference type="PANTHER" id="PTHR43155:SF2">
    <property type="entry name" value="CYCLIC DI-GMP PHOSPHODIESTERASE PA4108"/>
    <property type="match status" value="1"/>
</dbReference>
<dbReference type="PROSITE" id="PS51831">
    <property type="entry name" value="HD"/>
    <property type="match status" value="1"/>
</dbReference>
<dbReference type="InterPro" id="IPR037522">
    <property type="entry name" value="HD_GYP_dom"/>
</dbReference>
<feature type="domain" description="HD" evidence="1">
    <location>
        <begin position="248"/>
        <end position="371"/>
    </location>
</feature>
<dbReference type="Proteomes" id="UP000705867">
    <property type="component" value="Unassembled WGS sequence"/>
</dbReference>
<dbReference type="SUPFAM" id="SSF109604">
    <property type="entry name" value="HD-domain/PDEase-like"/>
    <property type="match status" value="1"/>
</dbReference>
<evidence type="ECO:0000259" key="1">
    <source>
        <dbReference type="PROSITE" id="PS51831"/>
    </source>
</evidence>
<dbReference type="InterPro" id="IPR003607">
    <property type="entry name" value="HD/PDEase_dom"/>
</dbReference>
<dbReference type="SMART" id="SM00471">
    <property type="entry name" value="HDc"/>
    <property type="match status" value="1"/>
</dbReference>
<dbReference type="EMBL" id="JAIOIV010000136">
    <property type="protein sequence ID" value="MBZ0158122.1"/>
    <property type="molecule type" value="Genomic_DNA"/>
</dbReference>
<gene>
    <name evidence="3" type="ORF">K8I29_18140</name>
</gene>
<reference evidence="3" key="2">
    <citation type="submission" date="2021-08" db="EMBL/GenBank/DDBJ databases">
        <authorList>
            <person name="Dalcin Martins P."/>
        </authorList>
    </citation>
    <scope>NUCLEOTIDE SEQUENCE</scope>
    <source>
        <strain evidence="3">MAG_39</strain>
    </source>
</reference>
<comment type="caution">
    <text evidence="3">The sequence shown here is derived from an EMBL/GenBank/DDBJ whole genome shotgun (WGS) entry which is preliminary data.</text>
</comment>
<dbReference type="PROSITE" id="PS51832">
    <property type="entry name" value="HD_GYP"/>
    <property type="match status" value="1"/>
</dbReference>
<evidence type="ECO:0000313" key="4">
    <source>
        <dbReference type="Proteomes" id="UP000705867"/>
    </source>
</evidence>
<dbReference type="Pfam" id="PF13487">
    <property type="entry name" value="HD_5"/>
    <property type="match status" value="1"/>
</dbReference>
<protein>
    <submittedName>
        <fullName evidence="3">HD-GYP domain-containing protein</fullName>
    </submittedName>
</protein>